<gene>
    <name evidence="3" type="ORF">PENTCL1PPCAC_10278</name>
</gene>
<feature type="non-terminal residue" evidence="3">
    <location>
        <position position="1"/>
    </location>
</feature>
<feature type="transmembrane region" description="Helical" evidence="1">
    <location>
        <begin position="97"/>
        <end position="117"/>
    </location>
</feature>
<protein>
    <recommendedName>
        <fullName evidence="2">PDZ domain-containing protein</fullName>
    </recommendedName>
</protein>
<proteinExistence type="predicted"/>
<sequence length="276" mass="30826">LSRMCGAPKSKLVTGEKDFTKDCGFPVDRINELVLAGFVDEAEKDRIIKLETELTEAKSKISRLQMLYVCKDEAQKQQKKKLTRIRGFLLNPFNIRLSLGVVLGALLIDASFCLFIYRSTQTNNSSSLDSSLPAFDSEKTPAREVKFMHLKDYSYDFAMLGGFVSDISGKSEKAGLKIGDEILSVNGVDVREKAAEVIYNLIWKTDAPSGKEESRFARHDWEKPLTLVVRRNLFGFERLQSASAKASKISLYCGICLGAVLVLFIAAIFRALPFCK</sequence>
<dbReference type="PROSITE" id="PS50106">
    <property type="entry name" value="PDZ"/>
    <property type="match status" value="1"/>
</dbReference>
<evidence type="ECO:0000313" key="4">
    <source>
        <dbReference type="Proteomes" id="UP001432027"/>
    </source>
</evidence>
<dbReference type="EMBL" id="BTSX01000003">
    <property type="protein sequence ID" value="GMS88103.1"/>
    <property type="molecule type" value="Genomic_DNA"/>
</dbReference>
<reference evidence="3" key="1">
    <citation type="submission" date="2023-10" db="EMBL/GenBank/DDBJ databases">
        <title>Genome assembly of Pristionchus species.</title>
        <authorList>
            <person name="Yoshida K."/>
            <person name="Sommer R.J."/>
        </authorList>
    </citation>
    <scope>NUCLEOTIDE SEQUENCE</scope>
    <source>
        <strain evidence="3">RS0144</strain>
    </source>
</reference>
<dbReference type="InterPro" id="IPR036034">
    <property type="entry name" value="PDZ_sf"/>
</dbReference>
<feature type="transmembrane region" description="Helical" evidence="1">
    <location>
        <begin position="249"/>
        <end position="272"/>
    </location>
</feature>
<dbReference type="Proteomes" id="UP001432027">
    <property type="component" value="Unassembled WGS sequence"/>
</dbReference>
<dbReference type="Gene3D" id="2.30.42.10">
    <property type="match status" value="1"/>
</dbReference>
<keyword evidence="1" id="KW-0472">Membrane</keyword>
<name>A0AAV5T1P2_9BILA</name>
<evidence type="ECO:0000259" key="2">
    <source>
        <dbReference type="PROSITE" id="PS50106"/>
    </source>
</evidence>
<dbReference type="AlphaFoldDB" id="A0AAV5T1P2"/>
<keyword evidence="1" id="KW-1133">Transmembrane helix</keyword>
<evidence type="ECO:0000313" key="3">
    <source>
        <dbReference type="EMBL" id="GMS88103.1"/>
    </source>
</evidence>
<feature type="domain" description="PDZ" evidence="2">
    <location>
        <begin position="144"/>
        <end position="191"/>
    </location>
</feature>
<comment type="caution">
    <text evidence="3">The sequence shown here is derived from an EMBL/GenBank/DDBJ whole genome shotgun (WGS) entry which is preliminary data.</text>
</comment>
<accession>A0AAV5T1P2</accession>
<keyword evidence="1" id="KW-0812">Transmembrane</keyword>
<dbReference type="SUPFAM" id="SSF50156">
    <property type="entry name" value="PDZ domain-like"/>
    <property type="match status" value="1"/>
</dbReference>
<evidence type="ECO:0000256" key="1">
    <source>
        <dbReference type="SAM" id="Phobius"/>
    </source>
</evidence>
<organism evidence="3 4">
    <name type="scientific">Pristionchus entomophagus</name>
    <dbReference type="NCBI Taxonomy" id="358040"/>
    <lineage>
        <taxon>Eukaryota</taxon>
        <taxon>Metazoa</taxon>
        <taxon>Ecdysozoa</taxon>
        <taxon>Nematoda</taxon>
        <taxon>Chromadorea</taxon>
        <taxon>Rhabditida</taxon>
        <taxon>Rhabditina</taxon>
        <taxon>Diplogasteromorpha</taxon>
        <taxon>Diplogasteroidea</taxon>
        <taxon>Neodiplogasteridae</taxon>
        <taxon>Pristionchus</taxon>
    </lineage>
</organism>
<dbReference type="InterPro" id="IPR001478">
    <property type="entry name" value="PDZ"/>
</dbReference>
<keyword evidence="4" id="KW-1185">Reference proteome</keyword>